<dbReference type="GO" id="GO:0051082">
    <property type="term" value="F:unfolded protein binding"/>
    <property type="evidence" value="ECO:0007669"/>
    <property type="project" value="InterPro"/>
</dbReference>
<keyword evidence="5 9" id="KW-0067">ATP-binding</keyword>
<evidence type="ECO:0000256" key="9">
    <source>
        <dbReference type="RuleBase" id="RU003322"/>
    </source>
</evidence>
<dbReference type="Pfam" id="PF00012">
    <property type="entry name" value="HSP70"/>
    <property type="match status" value="1"/>
</dbReference>
<accession>A0AAD5B788</accession>
<dbReference type="SUPFAM" id="SSF100920">
    <property type="entry name" value="Heat shock protein 70kD (HSP70), peptide-binding domain"/>
    <property type="match status" value="1"/>
</dbReference>
<dbReference type="InterPro" id="IPR018181">
    <property type="entry name" value="Heat_shock_70_CS"/>
</dbReference>
<dbReference type="CDD" id="cd11733">
    <property type="entry name" value="ASKHA_NBD_HSP70_HSPA9"/>
    <property type="match status" value="1"/>
</dbReference>
<dbReference type="EC" id="3.6.4.10" evidence="2"/>
<dbReference type="PANTHER" id="PTHR19375">
    <property type="entry name" value="HEAT SHOCK PROTEIN 70KDA"/>
    <property type="match status" value="1"/>
</dbReference>
<dbReference type="NCBIfam" id="TIGR02350">
    <property type="entry name" value="prok_dnaK"/>
    <property type="match status" value="1"/>
</dbReference>
<dbReference type="NCBIfam" id="NF003520">
    <property type="entry name" value="PRK05183.1"/>
    <property type="match status" value="1"/>
</dbReference>
<dbReference type="EMBL" id="MU530557">
    <property type="protein sequence ID" value="KAI5629971.1"/>
    <property type="molecule type" value="Genomic_DNA"/>
</dbReference>
<dbReference type="InterPro" id="IPR029047">
    <property type="entry name" value="HSP70_peptide-bd_sf"/>
</dbReference>
<evidence type="ECO:0000256" key="8">
    <source>
        <dbReference type="ARBA" id="ARBA00050527"/>
    </source>
</evidence>
<evidence type="ECO:0000256" key="1">
    <source>
        <dbReference type="ARBA" id="ARBA00007381"/>
    </source>
</evidence>
<evidence type="ECO:0000313" key="12">
    <source>
        <dbReference type="Proteomes" id="UP001205998"/>
    </source>
</evidence>
<comment type="similarity">
    <text evidence="1 9">Belongs to the heat shock protein 70 family.</text>
</comment>
<dbReference type="PRINTS" id="PR00301">
    <property type="entry name" value="HEATSHOCK70"/>
</dbReference>
<dbReference type="InterPro" id="IPR012725">
    <property type="entry name" value="Chaperone_DnaK"/>
</dbReference>
<name>A0AAD5B788_SILAS</name>
<dbReference type="NCBIfam" id="NF001413">
    <property type="entry name" value="PRK00290.1"/>
    <property type="match status" value="1"/>
</dbReference>
<dbReference type="GO" id="GO:0005759">
    <property type="term" value="C:mitochondrial matrix"/>
    <property type="evidence" value="ECO:0007669"/>
    <property type="project" value="UniProtKB-ARBA"/>
</dbReference>
<dbReference type="FunFam" id="3.90.640.10:FF:000003">
    <property type="entry name" value="Molecular chaperone DnaK"/>
    <property type="match status" value="1"/>
</dbReference>
<evidence type="ECO:0000256" key="6">
    <source>
        <dbReference type="ARBA" id="ARBA00030055"/>
    </source>
</evidence>
<dbReference type="HAMAP" id="MF_00332">
    <property type="entry name" value="DnaK"/>
    <property type="match status" value="1"/>
</dbReference>
<dbReference type="FunFam" id="1.20.1270.10:FF:000011">
    <property type="entry name" value="stress-70 protein, mitochondrial isoform X1"/>
    <property type="match status" value="1"/>
</dbReference>
<keyword evidence="10" id="KW-0175">Coiled coil</keyword>
<evidence type="ECO:0000256" key="5">
    <source>
        <dbReference type="ARBA" id="ARBA00022840"/>
    </source>
</evidence>
<evidence type="ECO:0000313" key="11">
    <source>
        <dbReference type="EMBL" id="KAI5629971.1"/>
    </source>
</evidence>
<gene>
    <name evidence="11" type="ORF">C0J50_7696</name>
</gene>
<dbReference type="GO" id="GO:0005524">
    <property type="term" value="F:ATP binding"/>
    <property type="evidence" value="ECO:0007669"/>
    <property type="project" value="UniProtKB-KW"/>
</dbReference>
<dbReference type="PROSITE" id="PS00297">
    <property type="entry name" value="HSP70_1"/>
    <property type="match status" value="1"/>
</dbReference>
<keyword evidence="4 9" id="KW-0547">Nucleotide-binding</keyword>
<dbReference type="Proteomes" id="UP001205998">
    <property type="component" value="Unassembled WGS sequence"/>
</dbReference>
<dbReference type="InterPro" id="IPR029048">
    <property type="entry name" value="HSP70_C_sf"/>
</dbReference>
<organism evidence="11 12">
    <name type="scientific">Silurus asotus</name>
    <name type="common">Amur catfish</name>
    <name type="synonym">Parasilurus asotus</name>
    <dbReference type="NCBI Taxonomy" id="30991"/>
    <lineage>
        <taxon>Eukaryota</taxon>
        <taxon>Metazoa</taxon>
        <taxon>Chordata</taxon>
        <taxon>Craniata</taxon>
        <taxon>Vertebrata</taxon>
        <taxon>Euteleostomi</taxon>
        <taxon>Actinopterygii</taxon>
        <taxon>Neopterygii</taxon>
        <taxon>Teleostei</taxon>
        <taxon>Ostariophysi</taxon>
        <taxon>Siluriformes</taxon>
        <taxon>Siluridae</taxon>
        <taxon>Silurus</taxon>
    </lineage>
</organism>
<protein>
    <recommendedName>
        <fullName evidence="3">Stress-70 protein, mitochondrial</fullName>
        <ecNumber evidence="2">3.6.4.10</ecNumber>
    </recommendedName>
    <alternativeName>
        <fullName evidence="7">75 kDa glucose-regulated protein</fullName>
    </alternativeName>
    <alternativeName>
        <fullName evidence="6">Heat shock 70 kDa protein 9</fullName>
    </alternativeName>
</protein>
<dbReference type="SUPFAM" id="SSF53067">
    <property type="entry name" value="Actin-like ATPase domain"/>
    <property type="match status" value="2"/>
</dbReference>
<dbReference type="FunFam" id="2.60.34.10:FF:000014">
    <property type="entry name" value="Chaperone protein DnaK HSP70"/>
    <property type="match status" value="1"/>
</dbReference>
<evidence type="ECO:0000256" key="10">
    <source>
        <dbReference type="SAM" id="Coils"/>
    </source>
</evidence>
<dbReference type="Gene3D" id="3.90.640.10">
    <property type="entry name" value="Actin, Chain A, domain 4"/>
    <property type="match status" value="1"/>
</dbReference>
<comment type="caution">
    <text evidence="11">The sequence shown here is derived from an EMBL/GenBank/DDBJ whole genome shotgun (WGS) entry which is preliminary data.</text>
</comment>
<evidence type="ECO:0000256" key="2">
    <source>
        <dbReference type="ARBA" id="ARBA00012554"/>
    </source>
</evidence>
<evidence type="ECO:0000256" key="3">
    <source>
        <dbReference type="ARBA" id="ARBA00019355"/>
    </source>
</evidence>
<dbReference type="FunFam" id="3.30.420.40:FF:000020">
    <property type="entry name" value="Chaperone protein HscA homolog"/>
    <property type="match status" value="1"/>
</dbReference>
<dbReference type="InterPro" id="IPR043129">
    <property type="entry name" value="ATPase_NBD"/>
</dbReference>
<proteinExistence type="inferred from homology"/>
<keyword evidence="12" id="KW-1185">Reference proteome</keyword>
<reference evidence="11" key="1">
    <citation type="submission" date="2018-07" db="EMBL/GenBank/DDBJ databases">
        <title>Comparative genomics of catfishes provides insights into carnivory and benthic adaptation.</title>
        <authorList>
            <person name="Zhang Y."/>
            <person name="Wang D."/>
            <person name="Peng Z."/>
            <person name="Zheng S."/>
            <person name="Shao F."/>
            <person name="Tao W."/>
        </authorList>
    </citation>
    <scope>NUCLEOTIDE SEQUENCE</scope>
    <source>
        <strain evidence="11">Chongqing</strain>
    </source>
</reference>
<feature type="coiled-coil region" evidence="10">
    <location>
        <begin position="554"/>
        <end position="581"/>
    </location>
</feature>
<dbReference type="FunFam" id="3.30.420.40:FF:000004">
    <property type="entry name" value="Molecular chaperone DnaK"/>
    <property type="match status" value="1"/>
</dbReference>
<feature type="coiled-coil region" evidence="10">
    <location>
        <begin position="297"/>
        <end position="324"/>
    </location>
</feature>
<evidence type="ECO:0000256" key="7">
    <source>
        <dbReference type="ARBA" id="ARBA00031419"/>
    </source>
</evidence>
<dbReference type="Gene3D" id="2.60.34.10">
    <property type="entry name" value="Substrate Binding Domain Of DNAk, Chain A, domain 1"/>
    <property type="match status" value="1"/>
</dbReference>
<dbReference type="AlphaFoldDB" id="A0AAD5B788"/>
<dbReference type="PROSITE" id="PS00329">
    <property type="entry name" value="HSP70_2"/>
    <property type="match status" value="1"/>
</dbReference>
<dbReference type="InterPro" id="IPR013126">
    <property type="entry name" value="Hsp_70_fam"/>
</dbReference>
<sequence length="728" mass="79738">MLNLAKTVSGTLSTSCVRGVPALVKKACLNQLTEHAIQFTSRRQYASEAIKGAVIGIDLGTTNSCVAVMDGKQAKVLENAEGARTTPSVVAFTAEGERLVGMPAKRQAVTNPNNTFYATKRLIGRRFDDPEVQKDLKNVPYKIVRASNGDAWIEAHGRLYSPSQVGAFILIKMKETSENYLGHMVKNAVVTVPAYFNDSQRQATKDAGQIAGLNVLRVINEPTAAALAYGLEKTQDKVIAVYDLGGGTFDISILEIQKGVFEVKSTNGDTFLGGEDFDQYLLRHIVKEFKRESGVDLTRDNMALQRLREAAEKAKCELSSSLQTDINLPYLTMDSSGPKHLNMKLTRAQFEGIVGDLIKRTVAPCQKAMQDADVSKSDIGEVLLVGGMTRMPKVQQTVQDLFGRAPSKSVNPDEAVAVGAAIQGGVLAGDVTDVLLLDVTPLSLGIETLGGVFTKLINRNTTIPTKKSQVFSTAADGQTQVEIKVCQGEREMAVDNKILGQFTLVGIPPAPRGVPQIEVTFDIDANGIVHVSAKDKGTGREQQIVIQSSGGLSKDDIENMIKNAEKHAEEDRKRKDRVEAVNMAEGIVHDTESKMEEFKDQLPTEECKKLQDEITKVRDLLTRKDLETGESIKQAATGLQQASLKLFEMAYKKPTITSILARKKVGTQKAEEITERLCKIIANDMLPFKSHRNKNLLTWTHARYNFRSMEVRSTQSLTARASAPLIFR</sequence>
<dbReference type="Gene3D" id="3.30.30.30">
    <property type="match status" value="1"/>
</dbReference>
<dbReference type="SUPFAM" id="SSF100934">
    <property type="entry name" value="Heat shock protein 70kD (HSP70), C-terminal subdomain"/>
    <property type="match status" value="1"/>
</dbReference>
<dbReference type="Gene3D" id="3.30.420.40">
    <property type="match status" value="2"/>
</dbReference>
<comment type="catalytic activity">
    <reaction evidence="8">
        <text>ATP + H2O = ADP + phosphate + H(+)</text>
        <dbReference type="Rhea" id="RHEA:13065"/>
        <dbReference type="ChEBI" id="CHEBI:15377"/>
        <dbReference type="ChEBI" id="CHEBI:15378"/>
        <dbReference type="ChEBI" id="CHEBI:30616"/>
        <dbReference type="ChEBI" id="CHEBI:43474"/>
        <dbReference type="ChEBI" id="CHEBI:456216"/>
        <dbReference type="EC" id="3.6.4.10"/>
    </reaction>
    <physiologicalReaction direction="left-to-right" evidence="8">
        <dbReference type="Rhea" id="RHEA:13066"/>
    </physiologicalReaction>
</comment>
<dbReference type="PROSITE" id="PS01036">
    <property type="entry name" value="HSP70_3"/>
    <property type="match status" value="1"/>
</dbReference>
<dbReference type="FunFam" id="3.30.30.30:FF:000003">
    <property type="entry name" value="Heat shock protein 9"/>
    <property type="match status" value="1"/>
</dbReference>
<dbReference type="Gene3D" id="1.20.1270.10">
    <property type="match status" value="1"/>
</dbReference>
<dbReference type="GO" id="GO:0140662">
    <property type="term" value="F:ATP-dependent protein folding chaperone"/>
    <property type="evidence" value="ECO:0007669"/>
    <property type="project" value="InterPro"/>
</dbReference>
<evidence type="ECO:0000256" key="4">
    <source>
        <dbReference type="ARBA" id="ARBA00022741"/>
    </source>
</evidence>